<accession>A0A3Q9BM85</accession>
<dbReference type="PANTHER" id="PTHR43648:SF1">
    <property type="entry name" value="ELECTRON TRANSFER FLAVOPROTEIN BETA SUBUNIT LYSINE METHYLTRANSFERASE"/>
    <property type="match status" value="1"/>
</dbReference>
<keyword evidence="2 6" id="KW-0963">Cytoplasm</keyword>
<comment type="subcellular location">
    <subcellularLocation>
        <location evidence="6">Cytoplasm</location>
    </subcellularLocation>
</comment>
<reference evidence="8" key="1">
    <citation type="submission" date="2018-12" db="EMBL/GenBank/DDBJ databases">
        <title>Complete genome sequencing of Jeotgalibaca sp. H21T32.</title>
        <authorList>
            <person name="Bae J.-W."/>
            <person name="Lee S.-Y."/>
        </authorList>
    </citation>
    <scope>NUCLEOTIDE SEQUENCE [LARGE SCALE GENOMIC DNA]</scope>
    <source>
        <strain evidence="8">H21T32</strain>
    </source>
</reference>
<dbReference type="InterPro" id="IPR050078">
    <property type="entry name" value="Ribosomal_L11_MeTrfase_PrmA"/>
</dbReference>
<keyword evidence="7" id="KW-0687">Ribonucleoprotein</keyword>
<dbReference type="GO" id="GO:0032259">
    <property type="term" value="P:methylation"/>
    <property type="evidence" value="ECO:0007669"/>
    <property type="project" value="UniProtKB-KW"/>
</dbReference>
<comment type="function">
    <text evidence="6">Methylates ribosomal protein L11.</text>
</comment>
<dbReference type="Proteomes" id="UP000273326">
    <property type="component" value="Chromosome"/>
</dbReference>
<evidence type="ECO:0000313" key="8">
    <source>
        <dbReference type="Proteomes" id="UP000273326"/>
    </source>
</evidence>
<evidence type="ECO:0000313" key="7">
    <source>
        <dbReference type="EMBL" id="AZP05468.1"/>
    </source>
</evidence>
<comment type="catalytic activity">
    <reaction evidence="6">
        <text>L-lysyl-[protein] + 3 S-adenosyl-L-methionine = N(6),N(6),N(6)-trimethyl-L-lysyl-[protein] + 3 S-adenosyl-L-homocysteine + 3 H(+)</text>
        <dbReference type="Rhea" id="RHEA:54192"/>
        <dbReference type="Rhea" id="RHEA-COMP:9752"/>
        <dbReference type="Rhea" id="RHEA-COMP:13826"/>
        <dbReference type="ChEBI" id="CHEBI:15378"/>
        <dbReference type="ChEBI" id="CHEBI:29969"/>
        <dbReference type="ChEBI" id="CHEBI:57856"/>
        <dbReference type="ChEBI" id="CHEBI:59789"/>
        <dbReference type="ChEBI" id="CHEBI:61961"/>
    </reaction>
</comment>
<keyword evidence="3 6" id="KW-0489">Methyltransferase</keyword>
<dbReference type="HAMAP" id="MF_00735">
    <property type="entry name" value="Methyltr_PrmA"/>
    <property type="match status" value="1"/>
</dbReference>
<dbReference type="AlphaFoldDB" id="A0A3Q9BM85"/>
<keyword evidence="7" id="KW-0689">Ribosomal protein</keyword>
<dbReference type="KEGG" id="jeh:EJN90_12865"/>
<dbReference type="EMBL" id="CP034465">
    <property type="protein sequence ID" value="AZP05468.1"/>
    <property type="molecule type" value="Genomic_DNA"/>
</dbReference>
<feature type="binding site" evidence="6">
    <location>
        <position position="249"/>
    </location>
    <ligand>
        <name>S-adenosyl-L-methionine</name>
        <dbReference type="ChEBI" id="CHEBI:59789"/>
    </ligand>
</feature>
<dbReference type="GO" id="GO:0016279">
    <property type="term" value="F:protein-lysine N-methyltransferase activity"/>
    <property type="evidence" value="ECO:0007669"/>
    <property type="project" value="RHEA"/>
</dbReference>
<dbReference type="NCBIfam" id="TIGR00406">
    <property type="entry name" value="prmA"/>
    <property type="match status" value="1"/>
</dbReference>
<dbReference type="Gene3D" id="3.40.50.150">
    <property type="entry name" value="Vaccinia Virus protein VP39"/>
    <property type="match status" value="1"/>
</dbReference>
<gene>
    <name evidence="6" type="primary">prmA</name>
    <name evidence="7" type="ORF">EJN90_12865</name>
</gene>
<keyword evidence="8" id="KW-1185">Reference proteome</keyword>
<keyword evidence="4 6" id="KW-0808">Transferase</keyword>
<dbReference type="GO" id="GO:0005737">
    <property type="term" value="C:cytoplasm"/>
    <property type="evidence" value="ECO:0007669"/>
    <property type="project" value="UniProtKB-SubCell"/>
</dbReference>
<organism evidence="7 8">
    <name type="scientific">Jeotgalibaca ciconiae</name>
    <dbReference type="NCBI Taxonomy" id="2496265"/>
    <lineage>
        <taxon>Bacteria</taxon>
        <taxon>Bacillati</taxon>
        <taxon>Bacillota</taxon>
        <taxon>Bacilli</taxon>
        <taxon>Lactobacillales</taxon>
        <taxon>Carnobacteriaceae</taxon>
        <taxon>Jeotgalibaca</taxon>
    </lineage>
</organism>
<dbReference type="RefSeq" id="WP_126111899.1">
    <property type="nucleotide sequence ID" value="NZ_CP034465.1"/>
</dbReference>
<proteinExistence type="inferred from homology"/>
<evidence type="ECO:0000256" key="1">
    <source>
        <dbReference type="ARBA" id="ARBA00009741"/>
    </source>
</evidence>
<dbReference type="EC" id="2.1.1.-" evidence="6"/>
<feature type="binding site" evidence="6">
    <location>
        <position position="183"/>
    </location>
    <ligand>
        <name>S-adenosyl-L-methionine</name>
        <dbReference type="ChEBI" id="CHEBI:59789"/>
    </ligand>
</feature>
<evidence type="ECO:0000256" key="6">
    <source>
        <dbReference type="HAMAP-Rule" id="MF_00735"/>
    </source>
</evidence>
<evidence type="ECO:0000256" key="3">
    <source>
        <dbReference type="ARBA" id="ARBA00022603"/>
    </source>
</evidence>
<dbReference type="CDD" id="cd02440">
    <property type="entry name" value="AdoMet_MTases"/>
    <property type="match status" value="1"/>
</dbReference>
<dbReference type="InterPro" id="IPR029063">
    <property type="entry name" value="SAM-dependent_MTases_sf"/>
</dbReference>
<evidence type="ECO:0000256" key="5">
    <source>
        <dbReference type="ARBA" id="ARBA00022691"/>
    </source>
</evidence>
<dbReference type="PIRSF" id="PIRSF000401">
    <property type="entry name" value="RPL11_MTase"/>
    <property type="match status" value="1"/>
</dbReference>
<dbReference type="SUPFAM" id="SSF53335">
    <property type="entry name" value="S-adenosyl-L-methionine-dependent methyltransferases"/>
    <property type="match status" value="1"/>
</dbReference>
<sequence>MKWNEVVIITTTEAADATANLLVEAGAQGTVIEDELDYINLQDDGFGQLKDSRDIPEFGHDVFVKAYYPDEKLFKDTLNVIRKKMSEMTAMGLTLGKYELLINDIKEEDWEHSWKQFYHPIRVTRYLTIVPFWEKYKPVQVDEKILLMDPGMAFGTGTHPTTRLSLEALETVVRGGEKVLDVGTGSGILSIASKALGAGEVFAYDIDSVAIKQTKMNVELNGYTSQIAIEKNSLLEGIHDAGADIIVANILAEILLLMIEDAWNNLKNNGVFILSGIIDSKKEELLEVLVEQGFIIEEIKNSKDWYCIICKKELEGE</sequence>
<dbReference type="OrthoDB" id="9785995at2"/>
<feature type="binding site" evidence="6">
    <location>
        <position position="162"/>
    </location>
    <ligand>
        <name>S-adenosyl-L-methionine</name>
        <dbReference type="ChEBI" id="CHEBI:59789"/>
    </ligand>
</feature>
<keyword evidence="5 6" id="KW-0949">S-adenosyl-L-methionine</keyword>
<comment type="similarity">
    <text evidence="1 6">Belongs to the methyltransferase superfamily. PrmA family.</text>
</comment>
<dbReference type="PANTHER" id="PTHR43648">
    <property type="entry name" value="ELECTRON TRANSFER FLAVOPROTEIN BETA SUBUNIT LYSINE METHYLTRANSFERASE"/>
    <property type="match status" value="1"/>
</dbReference>
<name>A0A3Q9BM85_9LACT</name>
<evidence type="ECO:0000256" key="4">
    <source>
        <dbReference type="ARBA" id="ARBA00022679"/>
    </source>
</evidence>
<evidence type="ECO:0000256" key="2">
    <source>
        <dbReference type="ARBA" id="ARBA00022490"/>
    </source>
</evidence>
<feature type="binding site" evidence="6">
    <location>
        <position position="205"/>
    </location>
    <ligand>
        <name>S-adenosyl-L-methionine</name>
        <dbReference type="ChEBI" id="CHEBI:59789"/>
    </ligand>
</feature>
<dbReference type="GO" id="GO:0005840">
    <property type="term" value="C:ribosome"/>
    <property type="evidence" value="ECO:0007669"/>
    <property type="project" value="UniProtKB-KW"/>
</dbReference>
<dbReference type="InterPro" id="IPR004498">
    <property type="entry name" value="Ribosomal_PrmA_MeTrfase"/>
</dbReference>
<protein>
    <recommendedName>
        <fullName evidence="6">Ribosomal protein L11 methyltransferase</fullName>
        <shortName evidence="6">L11 Mtase</shortName>
        <ecNumber evidence="6">2.1.1.-</ecNumber>
    </recommendedName>
</protein>
<dbReference type="Pfam" id="PF06325">
    <property type="entry name" value="PrmA"/>
    <property type="match status" value="1"/>
</dbReference>